<dbReference type="RefSeq" id="WP_275473932.1">
    <property type="nucleotide sequence ID" value="NZ_CP162940.1"/>
</dbReference>
<dbReference type="EMBL" id="JBDXSU010000010">
    <property type="protein sequence ID" value="MFB5191318.1"/>
    <property type="molecule type" value="Genomic_DNA"/>
</dbReference>
<name>A0ABV5AGF6_9BACL</name>
<gene>
    <name evidence="1" type="ORF">KKP3000_000089</name>
</gene>
<proteinExistence type="predicted"/>
<evidence type="ECO:0000313" key="1">
    <source>
        <dbReference type="EMBL" id="MFB5191318.1"/>
    </source>
</evidence>
<sequence>MMESIVEMDLQVGLSPMEQAGLVMRILGARVQVVEQVSERAAAVVHSYYERVDVDGLRGRVEDSVAIK</sequence>
<keyword evidence="2" id="KW-1185">Reference proteome</keyword>
<comment type="caution">
    <text evidence="1">The sequence shown here is derived from an EMBL/GenBank/DDBJ whole genome shotgun (WGS) entry which is preliminary data.</text>
</comment>
<evidence type="ECO:0000313" key="2">
    <source>
        <dbReference type="Proteomes" id="UP001579974"/>
    </source>
</evidence>
<dbReference type="Proteomes" id="UP001579974">
    <property type="component" value="Unassembled WGS sequence"/>
</dbReference>
<organism evidence="1 2">
    <name type="scientific">Alicyclobacillus fastidiosus</name>
    <dbReference type="NCBI Taxonomy" id="392011"/>
    <lineage>
        <taxon>Bacteria</taxon>
        <taxon>Bacillati</taxon>
        <taxon>Bacillota</taxon>
        <taxon>Bacilli</taxon>
        <taxon>Bacillales</taxon>
        <taxon>Alicyclobacillaceae</taxon>
        <taxon>Alicyclobacillus</taxon>
    </lineage>
</organism>
<protein>
    <submittedName>
        <fullName evidence="1">Uncharacterized protein</fullName>
    </submittedName>
</protein>
<accession>A0ABV5AGF6</accession>
<reference evidence="1 2" key="1">
    <citation type="journal article" date="2024" name="Int. J. Mol. Sci.">
        <title>Exploration of Alicyclobacillus spp. Genome in Search of Antibiotic Resistance.</title>
        <authorList>
            <person name="Bucka-Kolendo J."/>
            <person name="Kiousi D.E."/>
            <person name="Dekowska A."/>
            <person name="Mikolajczuk-Szczyrba A."/>
            <person name="Karadedos D.M."/>
            <person name="Michael P."/>
            <person name="Galanis A."/>
            <person name="Sokolowska B."/>
        </authorList>
    </citation>
    <scope>NUCLEOTIDE SEQUENCE [LARGE SCALE GENOMIC DNA]</scope>
    <source>
        <strain evidence="1 2">KKP 3000</strain>
    </source>
</reference>